<name>A0ACB8QJ94_9AGAM</name>
<dbReference type="EMBL" id="MU273563">
    <property type="protein sequence ID" value="KAI0031918.1"/>
    <property type="molecule type" value="Genomic_DNA"/>
</dbReference>
<comment type="caution">
    <text evidence="1">The sequence shown here is derived from an EMBL/GenBank/DDBJ whole genome shotgun (WGS) entry which is preliminary data.</text>
</comment>
<keyword evidence="2" id="KW-1185">Reference proteome</keyword>
<proteinExistence type="predicted"/>
<organism evidence="1 2">
    <name type="scientific">Vararia minispora EC-137</name>
    <dbReference type="NCBI Taxonomy" id="1314806"/>
    <lineage>
        <taxon>Eukaryota</taxon>
        <taxon>Fungi</taxon>
        <taxon>Dikarya</taxon>
        <taxon>Basidiomycota</taxon>
        <taxon>Agaricomycotina</taxon>
        <taxon>Agaricomycetes</taxon>
        <taxon>Russulales</taxon>
        <taxon>Lachnocladiaceae</taxon>
        <taxon>Vararia</taxon>
    </lineage>
</organism>
<evidence type="ECO:0000313" key="1">
    <source>
        <dbReference type="EMBL" id="KAI0031918.1"/>
    </source>
</evidence>
<protein>
    <submittedName>
        <fullName evidence="1">Uncharacterized protein</fullName>
    </submittedName>
</protein>
<reference evidence="1" key="1">
    <citation type="submission" date="2021-02" db="EMBL/GenBank/DDBJ databases">
        <authorList>
            <consortium name="DOE Joint Genome Institute"/>
            <person name="Ahrendt S."/>
            <person name="Looney B.P."/>
            <person name="Miyauchi S."/>
            <person name="Morin E."/>
            <person name="Drula E."/>
            <person name="Courty P.E."/>
            <person name="Chicoki N."/>
            <person name="Fauchery L."/>
            <person name="Kohler A."/>
            <person name="Kuo A."/>
            <person name="Labutti K."/>
            <person name="Pangilinan J."/>
            <person name="Lipzen A."/>
            <person name="Riley R."/>
            <person name="Andreopoulos W."/>
            <person name="He G."/>
            <person name="Johnson J."/>
            <person name="Barry K.W."/>
            <person name="Grigoriev I.V."/>
            <person name="Nagy L."/>
            <person name="Hibbett D."/>
            <person name="Henrissat B."/>
            <person name="Matheny P.B."/>
            <person name="Labbe J."/>
            <person name="Martin F."/>
        </authorList>
    </citation>
    <scope>NUCLEOTIDE SEQUENCE</scope>
    <source>
        <strain evidence="1">EC-137</strain>
    </source>
</reference>
<evidence type="ECO:0000313" key="2">
    <source>
        <dbReference type="Proteomes" id="UP000814128"/>
    </source>
</evidence>
<reference evidence="1" key="2">
    <citation type="journal article" date="2022" name="New Phytol.">
        <title>Evolutionary transition to the ectomycorrhizal habit in the genomes of a hyperdiverse lineage of mushroom-forming fungi.</title>
        <authorList>
            <person name="Looney B."/>
            <person name="Miyauchi S."/>
            <person name="Morin E."/>
            <person name="Drula E."/>
            <person name="Courty P.E."/>
            <person name="Kohler A."/>
            <person name="Kuo A."/>
            <person name="LaButti K."/>
            <person name="Pangilinan J."/>
            <person name="Lipzen A."/>
            <person name="Riley R."/>
            <person name="Andreopoulos W."/>
            <person name="He G."/>
            <person name="Johnson J."/>
            <person name="Nolan M."/>
            <person name="Tritt A."/>
            <person name="Barry K.W."/>
            <person name="Grigoriev I.V."/>
            <person name="Nagy L.G."/>
            <person name="Hibbett D."/>
            <person name="Henrissat B."/>
            <person name="Matheny P.B."/>
            <person name="Labbe J."/>
            <person name="Martin F.M."/>
        </authorList>
    </citation>
    <scope>NUCLEOTIDE SEQUENCE</scope>
    <source>
        <strain evidence="1">EC-137</strain>
    </source>
</reference>
<accession>A0ACB8QJ94</accession>
<gene>
    <name evidence="1" type="ORF">K488DRAFT_51103</name>
</gene>
<feature type="non-terminal residue" evidence="1">
    <location>
        <position position="1"/>
    </location>
</feature>
<dbReference type="Proteomes" id="UP000814128">
    <property type="component" value="Unassembled WGS sequence"/>
</dbReference>
<sequence length="69" mass="7603">DSYPHAFRDDEGLQLFCSPIFGSGTYNDSLPGADREVFNTAGTYYAVITHTGASETNGFVLQQRLVIDR</sequence>